<gene>
    <name evidence="1" type="ORF">FO440_05815</name>
</gene>
<dbReference type="AlphaFoldDB" id="A0A556MV17"/>
<evidence type="ECO:0000313" key="2">
    <source>
        <dbReference type="Proteomes" id="UP000318733"/>
    </source>
</evidence>
<name>A0A556MV17_9SPHI</name>
<accession>A0A556MV17</accession>
<dbReference type="RefSeq" id="WP_144247271.1">
    <property type="nucleotide sequence ID" value="NZ_VLPK01000001.1"/>
</dbReference>
<keyword evidence="2" id="KW-1185">Reference proteome</keyword>
<reference evidence="1 2" key="1">
    <citation type="submission" date="2019-07" db="EMBL/GenBank/DDBJ databases">
        <authorList>
            <person name="Huq M.A."/>
        </authorList>
    </citation>
    <scope>NUCLEOTIDE SEQUENCE [LARGE SCALE GENOMIC DNA]</scope>
    <source>
        <strain evidence="1 2">MAH-19</strain>
    </source>
</reference>
<organism evidence="1 2">
    <name type="scientific">Mucilaginibacter corticis</name>
    <dbReference type="NCBI Taxonomy" id="2597670"/>
    <lineage>
        <taxon>Bacteria</taxon>
        <taxon>Pseudomonadati</taxon>
        <taxon>Bacteroidota</taxon>
        <taxon>Sphingobacteriia</taxon>
        <taxon>Sphingobacteriales</taxon>
        <taxon>Sphingobacteriaceae</taxon>
        <taxon>Mucilaginibacter</taxon>
    </lineage>
</organism>
<dbReference type="Proteomes" id="UP000318733">
    <property type="component" value="Unassembled WGS sequence"/>
</dbReference>
<proteinExistence type="predicted"/>
<comment type="caution">
    <text evidence="1">The sequence shown here is derived from an EMBL/GenBank/DDBJ whole genome shotgun (WGS) entry which is preliminary data.</text>
</comment>
<sequence>MKYLILGCALGLLMASCSSPKTKIDATDSLTKMDTPAKDTAVNNSKADVSSLCFLNTEGKDSTSIELVIHGDKVSGQMNWLPYQKDSRKGTLAGTVKGDTIHAVWSFMQEGMKDTLNLDLQLKDGILSQKSLKLNTRTGRQQTDGSAGYSIIYHSADKLHSH</sequence>
<dbReference type="PROSITE" id="PS51257">
    <property type="entry name" value="PROKAR_LIPOPROTEIN"/>
    <property type="match status" value="1"/>
</dbReference>
<protein>
    <submittedName>
        <fullName evidence="1">Uncharacterized protein</fullName>
    </submittedName>
</protein>
<evidence type="ECO:0000313" key="1">
    <source>
        <dbReference type="EMBL" id="TSJ43705.1"/>
    </source>
</evidence>
<dbReference type="EMBL" id="VLPK01000001">
    <property type="protein sequence ID" value="TSJ43705.1"/>
    <property type="molecule type" value="Genomic_DNA"/>
</dbReference>
<dbReference type="OrthoDB" id="794403at2"/>